<comment type="caution">
    <text evidence="1">The sequence shown here is derived from an EMBL/GenBank/DDBJ whole genome shotgun (WGS) entry which is preliminary data.</text>
</comment>
<evidence type="ECO:0000313" key="2">
    <source>
        <dbReference type="Proteomes" id="UP001590951"/>
    </source>
</evidence>
<proteinExistence type="predicted"/>
<keyword evidence="2" id="KW-1185">Reference proteome</keyword>
<dbReference type="Proteomes" id="UP001590951">
    <property type="component" value="Unassembled WGS sequence"/>
</dbReference>
<gene>
    <name evidence="1" type="ORF">ABVK25_010894</name>
</gene>
<accession>A0ABR4ATD1</accession>
<name>A0ABR4ATD1_9LECA</name>
<dbReference type="InterPro" id="IPR055323">
    <property type="entry name" value="C57A10.07/YOR238W"/>
</dbReference>
<evidence type="ECO:0000313" key="1">
    <source>
        <dbReference type="EMBL" id="KAL2048836.1"/>
    </source>
</evidence>
<dbReference type="PANTHER" id="PTHR28110:SF1">
    <property type="entry name" value="TRANSMEMBRANE PROTEIN"/>
    <property type="match status" value="1"/>
</dbReference>
<dbReference type="PANTHER" id="PTHR28110">
    <property type="entry name" value="TRANSMEMBRANE PROTEIN"/>
    <property type="match status" value="1"/>
</dbReference>
<dbReference type="EMBL" id="JBHFEH010000078">
    <property type="protein sequence ID" value="KAL2048836.1"/>
    <property type="molecule type" value="Genomic_DNA"/>
</dbReference>
<sequence>MLVLSRAIEPFQKGEIPTFIEHIKAGLTVLEEQPDSMLIFSGGATKRDRTSLSEGVSYLNLSHTLLPSPSPSVSVHHRIAAETHAVDSHQNLLFSILHFHHQLSHYPNHITLISHAFKRARFPQSPRLRYPLATR</sequence>
<reference evidence="1 2" key="1">
    <citation type="submission" date="2024-09" db="EMBL/GenBank/DDBJ databases">
        <title>Rethinking Asexuality: The Enigmatic Case of Functional Sexual Genes in Lepraria (Stereocaulaceae).</title>
        <authorList>
            <person name="Doellman M."/>
            <person name="Sun Y."/>
            <person name="Barcenas-Pena A."/>
            <person name="Lumbsch H.T."/>
            <person name="Grewe F."/>
        </authorList>
    </citation>
    <scope>NUCLEOTIDE SEQUENCE [LARGE SCALE GENOMIC DNA]</scope>
    <source>
        <strain evidence="1 2">Grewe 0041</strain>
    </source>
</reference>
<protein>
    <submittedName>
        <fullName evidence="1">Uncharacterized protein</fullName>
    </submittedName>
</protein>
<organism evidence="1 2">
    <name type="scientific">Lepraria finkii</name>
    <dbReference type="NCBI Taxonomy" id="1340010"/>
    <lineage>
        <taxon>Eukaryota</taxon>
        <taxon>Fungi</taxon>
        <taxon>Dikarya</taxon>
        <taxon>Ascomycota</taxon>
        <taxon>Pezizomycotina</taxon>
        <taxon>Lecanoromycetes</taxon>
        <taxon>OSLEUM clade</taxon>
        <taxon>Lecanoromycetidae</taxon>
        <taxon>Lecanorales</taxon>
        <taxon>Lecanorineae</taxon>
        <taxon>Stereocaulaceae</taxon>
        <taxon>Lepraria</taxon>
    </lineage>
</organism>